<dbReference type="PROSITE" id="PS50994">
    <property type="entry name" value="INTEGRASE"/>
    <property type="match status" value="1"/>
</dbReference>
<keyword evidence="4" id="KW-1185">Reference proteome</keyword>
<dbReference type="SUPFAM" id="SSF53098">
    <property type="entry name" value="Ribonuclease H-like"/>
    <property type="match status" value="1"/>
</dbReference>
<evidence type="ECO:0000256" key="1">
    <source>
        <dbReference type="ARBA" id="ARBA00023172"/>
    </source>
</evidence>
<dbReference type="InterPro" id="IPR009057">
    <property type="entry name" value="Homeodomain-like_sf"/>
</dbReference>
<reference evidence="3 4" key="1">
    <citation type="submission" date="2018-04" db="EMBL/GenBank/DDBJ databases">
        <title>Thalassorhabdus spongiae gen. nov., sp. nov., isolated from a marine sponge in South-West Iceland.</title>
        <authorList>
            <person name="Knobloch S."/>
            <person name="Daussin A."/>
            <person name="Johannsson R."/>
            <person name="Marteinsson V.T."/>
        </authorList>
    </citation>
    <scope>NUCLEOTIDE SEQUENCE [LARGE SCALE GENOMIC DNA]</scope>
    <source>
        <strain evidence="3 4">Hp12</strain>
    </source>
</reference>
<dbReference type="PANTHER" id="PTHR10948:SF23">
    <property type="entry name" value="TRANSPOSASE INSI FOR INSERTION SEQUENCE ELEMENT IS30A-RELATED"/>
    <property type="match status" value="1"/>
</dbReference>
<dbReference type="GO" id="GO:0005829">
    <property type="term" value="C:cytosol"/>
    <property type="evidence" value="ECO:0007669"/>
    <property type="project" value="TreeGrafter"/>
</dbReference>
<name>A0A2V1GTU0_9GAMM</name>
<dbReference type="InterPro" id="IPR036397">
    <property type="entry name" value="RNaseH_sf"/>
</dbReference>
<sequence>MGYKHLSSEERYYIETRLKMGDSLNTIASSLQRNQSTLSREMKRNTGLRGYRHKQAQAFAQKRLEDKPKQRKITGATVDYICYGLKENWSPEQIAGRAGKDGLFKMHHQTIYNFIRKDKRLGGLLYRYLPRKLKPYRKKYGSSGGSCKGIPGRIGIEDRPTIVDTRARIGDWEADTIIGKGHQGAIATIDERKSKLRLAMPVQKKTTENVVGALISLLLPLKKHVKTITFDNGREFASHQNLSKKIKCDNYFAKPYSSWERGQNENANGLLRRYFPKTMSLKNVKNQEVIEAVDRLNSRPRKCLNYQTAYEAFEAETKISRKQLLGYALKI</sequence>
<gene>
    <name evidence="3" type="ORF">DC094_15195</name>
</gene>
<dbReference type="AlphaFoldDB" id="A0A2V1GTU0"/>
<dbReference type="InterPro" id="IPR025246">
    <property type="entry name" value="IS30-like_HTH"/>
</dbReference>
<protein>
    <submittedName>
        <fullName evidence="3">IS30 family transposase</fullName>
    </submittedName>
</protein>
<dbReference type="RefSeq" id="WP_116687972.1">
    <property type="nucleotide sequence ID" value="NZ_CAWNYD010000006.1"/>
</dbReference>
<dbReference type="Proteomes" id="UP000244906">
    <property type="component" value="Unassembled WGS sequence"/>
</dbReference>
<dbReference type="InterPro" id="IPR001584">
    <property type="entry name" value="Integrase_cat-core"/>
</dbReference>
<dbReference type="InterPro" id="IPR051917">
    <property type="entry name" value="Transposase-Integrase"/>
</dbReference>
<comment type="caution">
    <text evidence="3">The sequence shown here is derived from an EMBL/GenBank/DDBJ whole genome shotgun (WGS) entry which is preliminary data.</text>
</comment>
<dbReference type="NCBIfam" id="NF033563">
    <property type="entry name" value="transpos_IS30"/>
    <property type="match status" value="1"/>
</dbReference>
<dbReference type="InterPro" id="IPR053392">
    <property type="entry name" value="Transposase_IS30-like"/>
</dbReference>
<dbReference type="GO" id="GO:0003676">
    <property type="term" value="F:nucleic acid binding"/>
    <property type="evidence" value="ECO:0007669"/>
    <property type="project" value="InterPro"/>
</dbReference>
<proteinExistence type="predicted"/>
<evidence type="ECO:0000259" key="2">
    <source>
        <dbReference type="PROSITE" id="PS50994"/>
    </source>
</evidence>
<dbReference type="GO" id="GO:0015074">
    <property type="term" value="P:DNA integration"/>
    <property type="evidence" value="ECO:0007669"/>
    <property type="project" value="InterPro"/>
</dbReference>
<dbReference type="SUPFAM" id="SSF46689">
    <property type="entry name" value="Homeodomain-like"/>
    <property type="match status" value="1"/>
</dbReference>
<organism evidence="3 4">
    <name type="scientific">Pelagibaculum spongiae</name>
    <dbReference type="NCBI Taxonomy" id="2080658"/>
    <lineage>
        <taxon>Bacteria</taxon>
        <taxon>Pseudomonadati</taxon>
        <taxon>Pseudomonadota</taxon>
        <taxon>Gammaproteobacteria</taxon>
        <taxon>Oceanospirillales</taxon>
        <taxon>Pelagibaculum</taxon>
    </lineage>
</organism>
<evidence type="ECO:0000313" key="3">
    <source>
        <dbReference type="EMBL" id="PVZ67776.1"/>
    </source>
</evidence>
<dbReference type="GO" id="GO:0004803">
    <property type="term" value="F:transposase activity"/>
    <property type="evidence" value="ECO:0007669"/>
    <property type="project" value="TreeGrafter"/>
</dbReference>
<dbReference type="EMBL" id="QDDL01000006">
    <property type="protein sequence ID" value="PVZ67776.1"/>
    <property type="molecule type" value="Genomic_DNA"/>
</dbReference>
<dbReference type="PANTHER" id="PTHR10948">
    <property type="entry name" value="TRANSPOSASE"/>
    <property type="match status" value="1"/>
</dbReference>
<dbReference type="InterPro" id="IPR012337">
    <property type="entry name" value="RNaseH-like_sf"/>
</dbReference>
<keyword evidence="1" id="KW-0233">DNA recombination</keyword>
<dbReference type="Pfam" id="PF13936">
    <property type="entry name" value="HTH_38"/>
    <property type="match status" value="1"/>
</dbReference>
<dbReference type="Gene3D" id="3.30.420.10">
    <property type="entry name" value="Ribonuclease H-like superfamily/Ribonuclease H"/>
    <property type="match status" value="1"/>
</dbReference>
<accession>A0A2V1GTU0</accession>
<dbReference type="GO" id="GO:0032196">
    <property type="term" value="P:transposition"/>
    <property type="evidence" value="ECO:0007669"/>
    <property type="project" value="TreeGrafter"/>
</dbReference>
<evidence type="ECO:0000313" key="4">
    <source>
        <dbReference type="Proteomes" id="UP000244906"/>
    </source>
</evidence>
<feature type="domain" description="Integrase catalytic" evidence="2">
    <location>
        <begin position="156"/>
        <end position="317"/>
    </location>
</feature>
<dbReference type="GO" id="GO:0006310">
    <property type="term" value="P:DNA recombination"/>
    <property type="evidence" value="ECO:0007669"/>
    <property type="project" value="UniProtKB-KW"/>
</dbReference>